<comment type="catalytic activity">
    <reaction evidence="11">
        <text>a hydroperoxide + [thioredoxin]-dithiol = an alcohol + [thioredoxin]-disulfide + H2O</text>
        <dbReference type="Rhea" id="RHEA:62620"/>
        <dbReference type="Rhea" id="RHEA-COMP:10698"/>
        <dbReference type="Rhea" id="RHEA-COMP:10700"/>
        <dbReference type="ChEBI" id="CHEBI:15377"/>
        <dbReference type="ChEBI" id="CHEBI:29950"/>
        <dbReference type="ChEBI" id="CHEBI:30879"/>
        <dbReference type="ChEBI" id="CHEBI:35924"/>
        <dbReference type="ChEBI" id="CHEBI:50058"/>
        <dbReference type="EC" id="1.11.1.24"/>
    </reaction>
</comment>
<dbReference type="FunFam" id="3.40.30.10:FF:000007">
    <property type="entry name" value="Thioredoxin-dependent thiol peroxidase"/>
    <property type="match status" value="1"/>
</dbReference>
<dbReference type="GO" id="GO:0045454">
    <property type="term" value="P:cell redox homeostasis"/>
    <property type="evidence" value="ECO:0007669"/>
    <property type="project" value="TreeGrafter"/>
</dbReference>
<evidence type="ECO:0000256" key="9">
    <source>
        <dbReference type="ARBA" id="ARBA00032824"/>
    </source>
</evidence>
<evidence type="ECO:0000256" key="1">
    <source>
        <dbReference type="ARBA" id="ARBA00003330"/>
    </source>
</evidence>
<keyword evidence="4" id="KW-0575">Peroxidase</keyword>
<dbReference type="PIRSF" id="PIRSF000239">
    <property type="entry name" value="AHPC"/>
    <property type="match status" value="1"/>
</dbReference>
<evidence type="ECO:0000256" key="2">
    <source>
        <dbReference type="ARBA" id="ARBA00011245"/>
    </source>
</evidence>
<evidence type="ECO:0000256" key="8">
    <source>
        <dbReference type="ARBA" id="ARBA00023284"/>
    </source>
</evidence>
<dbReference type="CDD" id="cd03017">
    <property type="entry name" value="PRX_BCP"/>
    <property type="match status" value="1"/>
</dbReference>
<accession>A0A1F5UQ00</accession>
<evidence type="ECO:0000256" key="3">
    <source>
        <dbReference type="ARBA" id="ARBA00013017"/>
    </source>
</evidence>
<dbReference type="Proteomes" id="UP000179157">
    <property type="component" value="Unassembled WGS sequence"/>
</dbReference>
<dbReference type="InterPro" id="IPR013766">
    <property type="entry name" value="Thioredoxin_domain"/>
</dbReference>
<evidence type="ECO:0000256" key="5">
    <source>
        <dbReference type="ARBA" id="ARBA00022862"/>
    </source>
</evidence>
<comment type="caution">
    <text evidence="14">The sequence shown here is derived from an EMBL/GenBank/DDBJ whole genome shotgun (WGS) entry which is preliminary data.</text>
</comment>
<keyword evidence="5" id="KW-0049">Antioxidant</keyword>
<name>A0A1F5UQ00_FRAXR</name>
<evidence type="ECO:0000256" key="10">
    <source>
        <dbReference type="ARBA" id="ARBA00038489"/>
    </source>
</evidence>
<dbReference type="AlphaFoldDB" id="A0A1F5UQ00"/>
<dbReference type="GO" id="GO:0005737">
    <property type="term" value="C:cytoplasm"/>
    <property type="evidence" value="ECO:0007669"/>
    <property type="project" value="TreeGrafter"/>
</dbReference>
<evidence type="ECO:0000256" key="7">
    <source>
        <dbReference type="ARBA" id="ARBA00023157"/>
    </source>
</evidence>
<dbReference type="PROSITE" id="PS51352">
    <property type="entry name" value="THIOREDOXIN_2"/>
    <property type="match status" value="1"/>
</dbReference>
<evidence type="ECO:0000256" key="6">
    <source>
        <dbReference type="ARBA" id="ARBA00023002"/>
    </source>
</evidence>
<sequence>MPIESGAKAWAVTSLDQAGKKVTVDLMKPTVLYFYPKDDTPGCTKEACEFRDNAHEFKKLGAQVFGVSTDTAESHKQFIDKYGLTFTLLADPDAKISRSYGVLSEKGYAQRVTYLIREGVVRRVFLSVNPVGHSHEVLTALRELI</sequence>
<dbReference type="Pfam" id="PF00578">
    <property type="entry name" value="AhpC-TSA"/>
    <property type="match status" value="1"/>
</dbReference>
<dbReference type="InterPro" id="IPR050924">
    <property type="entry name" value="Peroxiredoxin_BCP/PrxQ"/>
</dbReference>
<evidence type="ECO:0000313" key="14">
    <source>
        <dbReference type="EMBL" id="OGF53234.1"/>
    </source>
</evidence>
<feature type="domain" description="Thioredoxin" evidence="13">
    <location>
        <begin position="3"/>
        <end position="145"/>
    </location>
</feature>
<dbReference type="EC" id="1.11.1.24" evidence="3"/>
<evidence type="ECO:0000313" key="15">
    <source>
        <dbReference type="Proteomes" id="UP000179157"/>
    </source>
</evidence>
<reference evidence="14 15" key="1">
    <citation type="journal article" date="2016" name="Nat. Commun.">
        <title>Thousands of microbial genomes shed light on interconnected biogeochemical processes in an aquifer system.</title>
        <authorList>
            <person name="Anantharaman K."/>
            <person name="Brown C.T."/>
            <person name="Hug L.A."/>
            <person name="Sharon I."/>
            <person name="Castelle C.J."/>
            <person name="Probst A.J."/>
            <person name="Thomas B.C."/>
            <person name="Singh A."/>
            <person name="Wilkins M.J."/>
            <person name="Karaoz U."/>
            <person name="Brodie E.L."/>
            <person name="Williams K.H."/>
            <person name="Hubbard S.S."/>
            <person name="Banfield J.F."/>
        </authorList>
    </citation>
    <scope>NUCLEOTIDE SEQUENCE [LARGE SCALE GENOMIC DNA]</scope>
    <source>
        <strain evidence="15">RBG_16_55_9</strain>
    </source>
</reference>
<keyword evidence="7" id="KW-1015">Disulfide bond</keyword>
<dbReference type="Gene3D" id="3.40.30.10">
    <property type="entry name" value="Glutaredoxin"/>
    <property type="match status" value="1"/>
</dbReference>
<evidence type="ECO:0000259" key="13">
    <source>
        <dbReference type="PROSITE" id="PS51352"/>
    </source>
</evidence>
<comment type="function">
    <text evidence="1">Thiol-specific peroxidase that catalyzes the reduction of hydrogen peroxide and organic hydroperoxides to water and alcohols, respectively. Plays a role in cell protection against oxidative stress by detoxifying peroxides and as sensor of hydrogen peroxide-mediated signaling events.</text>
</comment>
<evidence type="ECO:0000256" key="4">
    <source>
        <dbReference type="ARBA" id="ARBA00022559"/>
    </source>
</evidence>
<gene>
    <name evidence="14" type="ORF">A2Z21_09715</name>
</gene>
<dbReference type="PANTHER" id="PTHR42801:SF4">
    <property type="entry name" value="AHPC_TSA FAMILY PROTEIN"/>
    <property type="match status" value="1"/>
</dbReference>
<dbReference type="PANTHER" id="PTHR42801">
    <property type="entry name" value="THIOREDOXIN-DEPENDENT PEROXIDE REDUCTASE"/>
    <property type="match status" value="1"/>
</dbReference>
<proteinExistence type="inferred from homology"/>
<dbReference type="InterPro" id="IPR000866">
    <property type="entry name" value="AhpC/TSA"/>
</dbReference>
<keyword evidence="6" id="KW-0560">Oxidoreductase</keyword>
<comment type="subunit">
    <text evidence="2">Monomer.</text>
</comment>
<dbReference type="GO" id="GO:0008379">
    <property type="term" value="F:thioredoxin peroxidase activity"/>
    <property type="evidence" value="ECO:0007669"/>
    <property type="project" value="TreeGrafter"/>
</dbReference>
<dbReference type="GO" id="GO:0034599">
    <property type="term" value="P:cellular response to oxidative stress"/>
    <property type="evidence" value="ECO:0007669"/>
    <property type="project" value="TreeGrafter"/>
</dbReference>
<protein>
    <recommendedName>
        <fullName evidence="3">thioredoxin-dependent peroxiredoxin</fullName>
        <ecNumber evidence="3">1.11.1.24</ecNumber>
    </recommendedName>
    <alternativeName>
        <fullName evidence="9">Thioredoxin peroxidase</fullName>
    </alternativeName>
</protein>
<organism evidence="14 15">
    <name type="scientific">Fraserbacteria sp. (strain RBG_16_55_9)</name>
    <dbReference type="NCBI Taxonomy" id="1817864"/>
    <lineage>
        <taxon>Bacteria</taxon>
        <taxon>Candidatus Fraseribacteriota</taxon>
    </lineage>
</organism>
<dbReference type="InterPro" id="IPR036249">
    <property type="entry name" value="Thioredoxin-like_sf"/>
</dbReference>
<feature type="active site" description="Cysteine sulfenic acid (-SOH) intermediate; for peroxidase activity" evidence="12">
    <location>
        <position position="43"/>
    </location>
</feature>
<dbReference type="SUPFAM" id="SSF52833">
    <property type="entry name" value="Thioredoxin-like"/>
    <property type="match status" value="1"/>
</dbReference>
<dbReference type="InterPro" id="IPR024706">
    <property type="entry name" value="Peroxiredoxin_AhpC-typ"/>
</dbReference>
<evidence type="ECO:0000256" key="12">
    <source>
        <dbReference type="PIRSR" id="PIRSR000239-1"/>
    </source>
</evidence>
<dbReference type="STRING" id="1817864.A2Z21_09715"/>
<comment type="similarity">
    <text evidence="10">Belongs to the peroxiredoxin family. BCP/PrxQ subfamily.</text>
</comment>
<keyword evidence="8" id="KW-0676">Redox-active center</keyword>
<evidence type="ECO:0000256" key="11">
    <source>
        <dbReference type="ARBA" id="ARBA00049091"/>
    </source>
</evidence>
<dbReference type="EMBL" id="MFGX01000109">
    <property type="protein sequence ID" value="OGF53234.1"/>
    <property type="molecule type" value="Genomic_DNA"/>
</dbReference>